<dbReference type="EMBL" id="KZ819801">
    <property type="protein sequence ID" value="PWN52033.1"/>
    <property type="molecule type" value="Genomic_DNA"/>
</dbReference>
<accession>A0ACD0P1Q2</accession>
<organism evidence="1 2">
    <name type="scientific">Violaceomyces palustris</name>
    <dbReference type="NCBI Taxonomy" id="1673888"/>
    <lineage>
        <taxon>Eukaryota</taxon>
        <taxon>Fungi</taxon>
        <taxon>Dikarya</taxon>
        <taxon>Basidiomycota</taxon>
        <taxon>Ustilaginomycotina</taxon>
        <taxon>Ustilaginomycetes</taxon>
        <taxon>Violaceomycetales</taxon>
        <taxon>Violaceomycetaceae</taxon>
        <taxon>Violaceomyces</taxon>
    </lineage>
</organism>
<dbReference type="Proteomes" id="UP000245626">
    <property type="component" value="Unassembled WGS sequence"/>
</dbReference>
<proteinExistence type="predicted"/>
<reference evidence="1 2" key="1">
    <citation type="journal article" date="2018" name="Mol. Biol. Evol.">
        <title>Broad Genomic Sampling Reveals a Smut Pathogenic Ancestry of the Fungal Clade Ustilaginomycotina.</title>
        <authorList>
            <person name="Kijpornyongpan T."/>
            <person name="Mondo S.J."/>
            <person name="Barry K."/>
            <person name="Sandor L."/>
            <person name="Lee J."/>
            <person name="Lipzen A."/>
            <person name="Pangilinan J."/>
            <person name="LaButti K."/>
            <person name="Hainaut M."/>
            <person name="Henrissat B."/>
            <person name="Grigoriev I.V."/>
            <person name="Spatafora J.W."/>
            <person name="Aime M.C."/>
        </authorList>
    </citation>
    <scope>NUCLEOTIDE SEQUENCE [LARGE SCALE GENOMIC DNA]</scope>
    <source>
        <strain evidence="1 2">SA 807</strain>
    </source>
</reference>
<sequence>MPGVKRKANAVSSSQSSVQPSSSKKKQALKNSPSKAAQVSEDDDEFDDDEDLLASAVAGTGSAALADDDDNGDDDEEDEDEDEEIPTESKKRIVEILSDEDMDGGFEDLEADDLMDDQDDSEHGQDDRSTAEASKKSKAAALYSLPTTEEVQGLKETGELFKSNVFKLKIDEMLPEVRPAFDKAGALELVLRRLQTLFDTLKPLAPRSIPDAINAFDQKVKGSIKIPFPDPAPKDDAQYKLAFQKPSAMHLIGSWPLKSAAKRPEGLDVDVAVVMPSSLFQEKDHMNFRYFHKRAFYLAVLADAITNSKQPKLGVQTSFQLMEGDPRRPILVLKPLHDKSDTDFTKTKALIRIHLAHEPNLFPYGRLAPSRNSVRVGAGESDARDLTPTPRYNSAILADGLQVAHLVYLHATAQACPAFADACLLLKTWAFQRGFGSGSRISKTSGAPRRQVAGSHSIRFVLTMVLAHLLHGEEKVAGKGATRPKLANGFSSYQLFRGVVDWLASHDFTTKPVFMKDLPSAGLVSRSDKIPREDFSSHFEKVMVDPSGSINLLASLPAGSVELLQHEAKKALAMLNDSNGDHFEALFLQDRTASAFTFDETALLKIPPAKVGDNLAAIRKADFGSTFFYALDAISRTAIRALRGRSKLTSMTISASSPIFACWSLESARPGNEDEAELGIMLDPEQAWKIVEHGPPSDDKESAEEFRNFWGNLAELRRFKDGRILESVIWNAPTIPSRFSIPRRILSYAFERHHSMGGAASVSFLADKFEGLLSVPEALKEKTYLADPEEKGFQLVQQSYDYLTKELRGLDNLPLSLINIVPSSPGLRATSEFIPAPLSLEGLGTRVPDVASYLPAQDIVLTLESSGKWPDDLPAIQAMKAAFYERIATGLMSKIDGCKSNVAYDRDADENELRDKCSLEIILPTGFAFRARIHHEREQVLLERILADKYESGSKKRKARSALAKYERQFVFGPRHHASIAALGHKMPALGDSIRLVKRWVSSQMLSTHVPEELIELICASAFLSPEEGAPASSVAGFARVLRLLAIWRWKEDPLYAAIETAISAAEGVHTFLFPSEKKIEVENHFSKTRSTDPGISNRAWFIVTEEDTEGKRWGKERPFTGAADGVKRLAKGACSILERGASLSEVEGKGLFVPSLDHYDFVIELDPKVLTRYAQSVSYQEGEWNPSFNAKQPKFKNMLANEVVPSVLGPLPRVDFDPAQGLVQLLTDLYSDSFRLFHDRSGGKVIGGLWNPSLERVRDFRVALGFNSKVCEAEGEEKAKGKGKGVKINCESIVGEIERLGQGIVTKVKLVRGVVEVGSSN</sequence>
<protein>
    <submittedName>
        <fullName evidence="1">Nrap protein</fullName>
    </submittedName>
</protein>
<name>A0ACD0P1Q2_9BASI</name>
<evidence type="ECO:0000313" key="2">
    <source>
        <dbReference type="Proteomes" id="UP000245626"/>
    </source>
</evidence>
<evidence type="ECO:0000313" key="1">
    <source>
        <dbReference type="EMBL" id="PWN52033.1"/>
    </source>
</evidence>
<keyword evidence="2" id="KW-1185">Reference proteome</keyword>
<gene>
    <name evidence="1" type="ORF">IE53DRAFT_385579</name>
</gene>